<reference evidence="1" key="1">
    <citation type="submission" date="2020-09" db="EMBL/GenBank/DDBJ databases">
        <authorList>
            <person name="Zhang D."/>
            <person name="Hatherill J.R."/>
            <person name="Ramirez J.F."/>
            <person name="Edinger B."/>
            <person name="Balarin R."/>
            <person name="Sullivan A."/>
            <person name="Humpal K.M."/>
            <person name="Guseva A."/>
            <person name="Butela K.A."/>
            <person name="Garlena R.A."/>
            <person name="Russell D.A."/>
            <person name="Pope W.H."/>
            <person name="Jacobs-Sera D."/>
            <person name="Hatfull G.F."/>
        </authorList>
    </citation>
    <scope>NUCLEOTIDE SEQUENCE</scope>
</reference>
<sequence length="619" mass="64720">MATPIRIKRSAVPGKIPAQGVLQYGELAYNLNDAELFAVRNRVGIGSEVVRVAAGATVTNIIYVTKDGSDTNTGLKLGDAKATIKGAVAISTTGSVIKISAGTYVENNPIVLPPQVSVVGDSLREVTVTPQNTGDLFYVSNGNYIAEMSFVGAANTGAIFAFNPNKVEYFNQSPYIQNCTNFIPNSIGMKIDGNHALGLTKSMVLDSYTQYNAAGVGVSITNEGYAQLVSLFTICPNIAVYCASGGACDLTNSNSSFGNYGLIADGRGTKKYNGITSNSYDVNEDTFEIAFNTPTFNVTNAVYDNTTGIVTITTNQENGFEVGMGVSISGLTFSCPSGPGIVTYPSGNNGYVFNVKTTPTTYQFSAYVGTSTLPHTYNSGGTVKLNLIRPYDGEVIYFDLLYYTVGKVVVGSGGTGYTTTPTITISDPSTSGTWGVPAQAVAEIRNGTITNIELVSSGRGYTSVPTVTISSPDVGINTATATVQLIPTYYTIQSSTPISAGICTITINENVPYAVGAGASVPFFKQSRILASGHAFEYIGSGTDITTALPSAGGVPIQDNEVDMRNGGLVVYTSTDQAGNFRIGDGVAINQTTGTISGTFYSKSLFSTLTPFILALGGD</sequence>
<dbReference type="Proteomes" id="UP000664915">
    <property type="component" value="Segment"/>
</dbReference>
<evidence type="ECO:0000313" key="1">
    <source>
        <dbReference type="EMBL" id="QPX48294.1"/>
    </source>
</evidence>
<dbReference type="RefSeq" id="YP_010670304.1">
    <property type="nucleotide sequence ID" value="NC_070963.1"/>
</dbReference>
<proteinExistence type="predicted"/>
<name>A0A879R284_9CAUD</name>
<evidence type="ECO:0000313" key="2">
    <source>
        <dbReference type="Proteomes" id="UP000664915"/>
    </source>
</evidence>
<organism evidence="1 2">
    <name type="scientific">Synechococcus phage S-SRM01</name>
    <dbReference type="NCBI Taxonomy" id="2781608"/>
    <lineage>
        <taxon>Viruses</taxon>
        <taxon>Duplodnaviria</taxon>
        <taxon>Heunggongvirae</taxon>
        <taxon>Uroviricota</taxon>
        <taxon>Caudoviricetes</taxon>
        <taxon>Pantevenvirales</taxon>
        <taxon>Kyanoviridae</taxon>
        <taxon>Serangoonvirus</taxon>
        <taxon>Serangoonvirus essarone</taxon>
    </lineage>
</organism>
<accession>A0A879R284</accession>
<dbReference type="KEGG" id="vg:77946499"/>
<keyword evidence="2" id="KW-1185">Reference proteome</keyword>
<protein>
    <submittedName>
        <fullName evidence="1">Uncharacterized protein</fullName>
    </submittedName>
</protein>
<dbReference type="GeneID" id="77946499"/>
<dbReference type="EMBL" id="MW015081">
    <property type="protein sequence ID" value="QPX48294.1"/>
    <property type="molecule type" value="Genomic_DNA"/>
</dbReference>